<feature type="signal peptide" evidence="1">
    <location>
        <begin position="1"/>
        <end position="39"/>
    </location>
</feature>
<sequence length="137" mass="13184">MARHAAHRKPAHRTLMRAGLTLAAAGAALAAGGAATASAQPLAAPAAADLPVPLGDPDLAAAGSAVTGALPYAVAPVKDIKLDPLANTGVDPLDNAVGTQVADFQSVSTAAATGPLTQGGTLRDLPVVSSVTGLLPG</sequence>
<reference evidence="2" key="1">
    <citation type="submission" date="2020-01" db="EMBL/GenBank/DDBJ databases">
        <title>Whole-genome analyses of novel actinobacteria.</title>
        <authorList>
            <person name="Sahin N."/>
        </authorList>
    </citation>
    <scope>NUCLEOTIDE SEQUENCE</scope>
    <source>
        <strain evidence="2">YC537</strain>
    </source>
</reference>
<accession>A0A964UVM7</accession>
<proteinExistence type="predicted"/>
<keyword evidence="3" id="KW-1185">Reference proteome</keyword>
<organism evidence="2 3">
    <name type="scientific">Streptomyces boluensis</name>
    <dbReference type="NCBI Taxonomy" id="1775135"/>
    <lineage>
        <taxon>Bacteria</taxon>
        <taxon>Bacillati</taxon>
        <taxon>Actinomycetota</taxon>
        <taxon>Actinomycetes</taxon>
        <taxon>Kitasatosporales</taxon>
        <taxon>Streptomycetaceae</taxon>
        <taxon>Streptomyces</taxon>
    </lineage>
</organism>
<dbReference type="EMBL" id="JAAAHS010000444">
    <property type="protein sequence ID" value="NBE56216.1"/>
    <property type="molecule type" value="Genomic_DNA"/>
</dbReference>
<protein>
    <recommendedName>
        <fullName evidence="4">ATP-binding protein</fullName>
    </recommendedName>
</protein>
<dbReference type="AlphaFoldDB" id="A0A964UVM7"/>
<name>A0A964UVM7_9ACTN</name>
<feature type="chain" id="PRO_5036895139" description="ATP-binding protein" evidence="1">
    <location>
        <begin position="40"/>
        <end position="137"/>
    </location>
</feature>
<dbReference type="OrthoDB" id="3872455at2"/>
<dbReference type="Proteomes" id="UP000598297">
    <property type="component" value="Unassembled WGS sequence"/>
</dbReference>
<keyword evidence="1" id="KW-0732">Signal</keyword>
<evidence type="ECO:0008006" key="4">
    <source>
        <dbReference type="Google" id="ProtNLM"/>
    </source>
</evidence>
<dbReference type="RefSeq" id="WP_161704686.1">
    <property type="nucleotide sequence ID" value="NZ_JAAAHS010000444.1"/>
</dbReference>
<comment type="caution">
    <text evidence="2">The sequence shown here is derived from an EMBL/GenBank/DDBJ whole genome shotgun (WGS) entry which is preliminary data.</text>
</comment>
<evidence type="ECO:0000256" key="1">
    <source>
        <dbReference type="SAM" id="SignalP"/>
    </source>
</evidence>
<evidence type="ECO:0000313" key="2">
    <source>
        <dbReference type="EMBL" id="NBE56216.1"/>
    </source>
</evidence>
<evidence type="ECO:0000313" key="3">
    <source>
        <dbReference type="Proteomes" id="UP000598297"/>
    </source>
</evidence>
<gene>
    <name evidence="2" type="ORF">GUY60_33255</name>
</gene>